<dbReference type="SUPFAM" id="SSF88713">
    <property type="entry name" value="Glycoside hydrolase/deacetylase"/>
    <property type="match status" value="1"/>
</dbReference>
<name>A0A916JF22_9BACT</name>
<dbReference type="EMBL" id="CAJRAF010000002">
    <property type="protein sequence ID" value="CAG5008812.1"/>
    <property type="molecule type" value="Genomic_DNA"/>
</dbReference>
<feature type="transmembrane region" description="Helical" evidence="1">
    <location>
        <begin position="12"/>
        <end position="34"/>
    </location>
</feature>
<keyword evidence="1" id="KW-0812">Transmembrane</keyword>
<evidence type="ECO:0000313" key="4">
    <source>
        <dbReference type="Proteomes" id="UP000680038"/>
    </source>
</evidence>
<dbReference type="AlphaFoldDB" id="A0A916JF22"/>
<keyword evidence="1" id="KW-1133">Transmembrane helix</keyword>
<feature type="domain" description="NodB homology" evidence="2">
    <location>
        <begin position="45"/>
        <end position="167"/>
    </location>
</feature>
<dbReference type="Proteomes" id="UP000680038">
    <property type="component" value="Unassembled WGS sequence"/>
</dbReference>
<keyword evidence="1" id="KW-0472">Membrane</keyword>
<sequence>MKNTKGRFLPVGIRASIGVLAAGLCCVLSSWLFISCVESSEHPGDAGIAISFDDHFLDEWYALRPLFKKYNARVTFFITCKDTLTAGEIAMLRAFQNDGHEIGFHGTVHAKSTELIQAGGPAGYAETELFPGLKNMSLAGFHPTSYAHPGGNHNDQVDSVLFANGFRILRDVAASRRSLRGIPIYTMAPRIMNWIYYKFDKKRSVDALVIDSDSGLTEDEIKDAIQKAKSTGTALMLFGHEPLYAPPVNGEYGFDVTFLEVILKEANRQNLRFYQMSELVSL</sequence>
<accession>A0A916JF22</accession>
<protein>
    <recommendedName>
        <fullName evidence="2">NodB homology domain-containing protein</fullName>
    </recommendedName>
</protein>
<proteinExistence type="predicted"/>
<dbReference type="InterPro" id="IPR011330">
    <property type="entry name" value="Glyco_hydro/deAcase_b/a-brl"/>
</dbReference>
<evidence type="ECO:0000259" key="2">
    <source>
        <dbReference type="Pfam" id="PF01522"/>
    </source>
</evidence>
<evidence type="ECO:0000313" key="3">
    <source>
        <dbReference type="EMBL" id="CAG5008812.1"/>
    </source>
</evidence>
<dbReference type="GO" id="GO:0016810">
    <property type="term" value="F:hydrolase activity, acting on carbon-nitrogen (but not peptide) bonds"/>
    <property type="evidence" value="ECO:0007669"/>
    <property type="project" value="InterPro"/>
</dbReference>
<evidence type="ECO:0000256" key="1">
    <source>
        <dbReference type="SAM" id="Phobius"/>
    </source>
</evidence>
<organism evidence="3 4">
    <name type="scientific">Dyadobacter helix</name>
    <dbReference type="NCBI Taxonomy" id="2822344"/>
    <lineage>
        <taxon>Bacteria</taxon>
        <taxon>Pseudomonadati</taxon>
        <taxon>Bacteroidota</taxon>
        <taxon>Cytophagia</taxon>
        <taxon>Cytophagales</taxon>
        <taxon>Spirosomataceae</taxon>
        <taxon>Dyadobacter</taxon>
    </lineage>
</organism>
<comment type="caution">
    <text evidence="3">The sequence shown here is derived from an EMBL/GenBank/DDBJ whole genome shotgun (WGS) entry which is preliminary data.</text>
</comment>
<dbReference type="GO" id="GO:0005975">
    <property type="term" value="P:carbohydrate metabolic process"/>
    <property type="evidence" value="ECO:0007669"/>
    <property type="project" value="InterPro"/>
</dbReference>
<dbReference type="InterPro" id="IPR002509">
    <property type="entry name" value="NODB_dom"/>
</dbReference>
<gene>
    <name evidence="3" type="ORF">DYBT9275_04362</name>
</gene>
<dbReference type="Gene3D" id="3.20.20.370">
    <property type="entry name" value="Glycoside hydrolase/deacetylase"/>
    <property type="match status" value="1"/>
</dbReference>
<dbReference type="Pfam" id="PF01522">
    <property type="entry name" value="Polysacc_deac_1"/>
    <property type="match status" value="1"/>
</dbReference>
<reference evidence="3" key="1">
    <citation type="submission" date="2021-04" db="EMBL/GenBank/DDBJ databases">
        <authorList>
            <person name="Rodrigo-Torres L."/>
            <person name="Arahal R. D."/>
            <person name="Lucena T."/>
        </authorList>
    </citation>
    <scope>NUCLEOTIDE SEQUENCE</scope>
    <source>
        <strain evidence="3">CECT 9275</strain>
    </source>
</reference>
<dbReference type="RefSeq" id="WP_229252859.1">
    <property type="nucleotide sequence ID" value="NZ_CAJRAF010000002.1"/>
</dbReference>
<keyword evidence="4" id="KW-1185">Reference proteome</keyword>